<dbReference type="PANTHER" id="PTHR44019">
    <property type="entry name" value="WD REPEAT-CONTAINING PROTEIN 55"/>
    <property type="match status" value="1"/>
</dbReference>
<organism evidence="5 6">
    <name type="scientific">Kitasatospora atroaurantiaca</name>
    <dbReference type="NCBI Taxonomy" id="285545"/>
    <lineage>
        <taxon>Bacteria</taxon>
        <taxon>Bacillati</taxon>
        <taxon>Actinomycetota</taxon>
        <taxon>Actinomycetes</taxon>
        <taxon>Kitasatosporales</taxon>
        <taxon>Streptomycetaceae</taxon>
        <taxon>Kitasatospora</taxon>
    </lineage>
</organism>
<feature type="repeat" description="WD" evidence="3">
    <location>
        <begin position="1098"/>
        <end position="1139"/>
    </location>
</feature>
<dbReference type="PROSITE" id="PS50294">
    <property type="entry name" value="WD_REPEATS_REGION"/>
    <property type="match status" value="12"/>
</dbReference>
<name>A0A561EI94_9ACTN</name>
<comment type="caution">
    <text evidence="5">The sequence shown here is derived from an EMBL/GenBank/DDBJ whole genome shotgun (WGS) entry which is preliminary data.</text>
</comment>
<dbReference type="SUPFAM" id="SSF47413">
    <property type="entry name" value="lambda repressor-like DNA-binding domains"/>
    <property type="match status" value="1"/>
</dbReference>
<dbReference type="InterPro" id="IPR015943">
    <property type="entry name" value="WD40/YVTN_repeat-like_dom_sf"/>
</dbReference>
<feature type="repeat" description="WD" evidence="3">
    <location>
        <begin position="724"/>
        <end position="765"/>
    </location>
</feature>
<keyword evidence="1 3" id="KW-0853">WD repeat</keyword>
<dbReference type="Gene3D" id="1.10.260.40">
    <property type="entry name" value="lambda repressor-like DNA-binding domains"/>
    <property type="match status" value="1"/>
</dbReference>
<evidence type="ECO:0000256" key="1">
    <source>
        <dbReference type="ARBA" id="ARBA00022574"/>
    </source>
</evidence>
<dbReference type="PROSITE" id="PS50082">
    <property type="entry name" value="WD_REPEATS_2"/>
    <property type="match status" value="14"/>
</dbReference>
<dbReference type="InterPro" id="IPR036322">
    <property type="entry name" value="WD40_repeat_dom_sf"/>
</dbReference>
<dbReference type="PANTHER" id="PTHR44019:SF8">
    <property type="entry name" value="POC1 CENTRIOLAR PROTEIN HOMOLOG"/>
    <property type="match status" value="1"/>
</dbReference>
<evidence type="ECO:0000256" key="2">
    <source>
        <dbReference type="ARBA" id="ARBA00022737"/>
    </source>
</evidence>
<dbReference type="InterPro" id="IPR049052">
    <property type="entry name" value="nSTAND1"/>
</dbReference>
<dbReference type="Pfam" id="PF20703">
    <property type="entry name" value="nSTAND1"/>
    <property type="match status" value="1"/>
</dbReference>
<dbReference type="Pfam" id="PF00400">
    <property type="entry name" value="WD40"/>
    <property type="match status" value="9"/>
</dbReference>
<feature type="repeat" description="WD" evidence="3">
    <location>
        <begin position="850"/>
        <end position="891"/>
    </location>
</feature>
<feature type="repeat" description="WD" evidence="3">
    <location>
        <begin position="1014"/>
        <end position="1055"/>
    </location>
</feature>
<dbReference type="PROSITE" id="PS00678">
    <property type="entry name" value="WD_REPEATS_1"/>
    <property type="match status" value="9"/>
</dbReference>
<feature type="repeat" description="WD" evidence="3">
    <location>
        <begin position="766"/>
        <end position="807"/>
    </location>
</feature>
<dbReference type="Gene3D" id="2.130.10.10">
    <property type="entry name" value="YVTN repeat-like/Quinoprotein amine dehydrogenase"/>
    <property type="match status" value="6"/>
</dbReference>
<dbReference type="InterPro" id="IPR001680">
    <property type="entry name" value="WD40_rpt"/>
</dbReference>
<feature type="domain" description="HTH cro/C1-type" evidence="4">
    <location>
        <begin position="14"/>
        <end position="67"/>
    </location>
</feature>
<dbReference type="InterPro" id="IPR020472">
    <property type="entry name" value="WD40_PAC1"/>
</dbReference>
<proteinExistence type="predicted"/>
<gene>
    <name evidence="5" type="ORF">FB465_0228</name>
</gene>
<evidence type="ECO:0000256" key="3">
    <source>
        <dbReference type="PROSITE-ProRule" id="PRU00221"/>
    </source>
</evidence>
<dbReference type="RefSeq" id="WP_145797060.1">
    <property type="nucleotide sequence ID" value="NZ_BAAABR010000014.1"/>
</dbReference>
<dbReference type="InterPro" id="IPR050505">
    <property type="entry name" value="WDR55/POC1"/>
</dbReference>
<dbReference type="PROSITE" id="PS50943">
    <property type="entry name" value="HTH_CROC1"/>
    <property type="match status" value="1"/>
</dbReference>
<dbReference type="InterPro" id="IPR010982">
    <property type="entry name" value="Lambda_DNA-bd_dom_sf"/>
</dbReference>
<dbReference type="Proteomes" id="UP000318416">
    <property type="component" value="Unassembled WGS sequence"/>
</dbReference>
<feature type="repeat" description="WD" evidence="3">
    <location>
        <begin position="972"/>
        <end position="1013"/>
    </location>
</feature>
<dbReference type="EMBL" id="VIVR01000001">
    <property type="protein sequence ID" value="TWE15336.1"/>
    <property type="molecule type" value="Genomic_DNA"/>
</dbReference>
<keyword evidence="6" id="KW-1185">Reference proteome</keyword>
<feature type="repeat" description="WD" evidence="3">
    <location>
        <begin position="640"/>
        <end position="681"/>
    </location>
</feature>
<dbReference type="Pfam" id="PF13560">
    <property type="entry name" value="HTH_31"/>
    <property type="match status" value="1"/>
</dbReference>
<feature type="repeat" description="WD" evidence="3">
    <location>
        <begin position="1182"/>
        <end position="1223"/>
    </location>
</feature>
<dbReference type="SMART" id="SM00320">
    <property type="entry name" value="WD40"/>
    <property type="match status" value="14"/>
</dbReference>
<feature type="repeat" description="WD" evidence="3">
    <location>
        <begin position="937"/>
        <end position="971"/>
    </location>
</feature>
<dbReference type="SMART" id="SM00530">
    <property type="entry name" value="HTH_XRE"/>
    <property type="match status" value="1"/>
</dbReference>
<dbReference type="AlphaFoldDB" id="A0A561EI94"/>
<feature type="repeat" description="WD" evidence="3">
    <location>
        <begin position="892"/>
        <end position="923"/>
    </location>
</feature>
<dbReference type="GO" id="GO:0003677">
    <property type="term" value="F:DNA binding"/>
    <property type="evidence" value="ECO:0007669"/>
    <property type="project" value="InterPro"/>
</dbReference>
<protein>
    <submittedName>
        <fullName evidence="5">WD40 repeat protein</fullName>
    </submittedName>
</protein>
<dbReference type="CDD" id="cd00093">
    <property type="entry name" value="HTH_XRE"/>
    <property type="match status" value="1"/>
</dbReference>
<evidence type="ECO:0000313" key="5">
    <source>
        <dbReference type="EMBL" id="TWE15336.1"/>
    </source>
</evidence>
<dbReference type="InterPro" id="IPR019775">
    <property type="entry name" value="WD40_repeat_CS"/>
</dbReference>
<dbReference type="OrthoDB" id="134501at2"/>
<dbReference type="PRINTS" id="PR00320">
    <property type="entry name" value="GPROTEINBRPT"/>
</dbReference>
<feature type="repeat" description="WD" evidence="3">
    <location>
        <begin position="1056"/>
        <end position="1097"/>
    </location>
</feature>
<reference evidence="5 6" key="1">
    <citation type="submission" date="2019-06" db="EMBL/GenBank/DDBJ databases">
        <title>Sequencing the genomes of 1000 actinobacteria strains.</title>
        <authorList>
            <person name="Klenk H.-P."/>
        </authorList>
    </citation>
    <scope>NUCLEOTIDE SEQUENCE [LARGE SCALE GENOMIC DNA]</scope>
    <source>
        <strain evidence="5 6">DSM 41649</strain>
    </source>
</reference>
<dbReference type="InterPro" id="IPR001387">
    <property type="entry name" value="Cro/C1-type_HTH"/>
</dbReference>
<feature type="repeat" description="WD" evidence="3">
    <location>
        <begin position="682"/>
        <end position="723"/>
    </location>
</feature>
<dbReference type="Pfam" id="PF25173">
    <property type="entry name" value="Beta-prop_WDR3_1st"/>
    <property type="match status" value="1"/>
</dbReference>
<evidence type="ECO:0000259" key="4">
    <source>
        <dbReference type="PROSITE" id="PS50943"/>
    </source>
</evidence>
<dbReference type="SUPFAM" id="SSF50978">
    <property type="entry name" value="WD40 repeat-like"/>
    <property type="match status" value="2"/>
</dbReference>
<feature type="repeat" description="WD" evidence="3">
    <location>
        <begin position="808"/>
        <end position="849"/>
    </location>
</feature>
<evidence type="ECO:0000313" key="6">
    <source>
        <dbReference type="Proteomes" id="UP000318416"/>
    </source>
</evidence>
<sequence>MDPVGTGCEFGSRLRELRSEQQLSLSDLARLLHYSKGYLSKIENGTKPVTPDLARRCDEALNAGGALVRLVTVAEGRTVPPPAPADQARAESPYPGLAAFGPDEARWFFGRERTTASLVDRLAERVGSGALALIAPSGAGKSSLLMAGLLPALRSGALPVAGSADWPVVACTPTAEPLTALLNSLAPALGTAPAVTAHQLRDTPEALADALRPADPAQDGVRLLLLVDQFEETFTLCADEAERRSYIRALTALSTPLAGRRPPAAVLLGVRADFCGRCLEHPELAPVFTHGSLALPPMGGAELRASITRPAEEAGLVLEPGLVELLLRDLGGPDELPGSAAGALPLLSHALRATWQQRQGRVMTVEGYLHTGGIHGAIARTAEDVFTRLGPAEQQAARRLLIRLVHLREGGEETRSRAERGHLLQQLPDDPEAGAAVLDAFVRARLVTADRETVELTHEALLRAWPRLRRWIQVDRTALLGRQQLAEAAAEWEREQHDPALLHRGTKLATAREWVEDGGRRGELGPAEAAFLDASRAAEEAQRRTAERQARRQRRLLLTLAVFLVLTLAAGGVAYQQRAGALTQRREAQSRAMAARSAALAVGRPEAAMLLARAAFRTAPTVEARGALLSTQAQPFLGRLTGHTGAVNAVAFSPDGGLLATAGSDDTVKLWNVADRTLLVTLTGHGGRVRSVAFSPDGATAASAGSDGTVRLWDVAGRRLAATLAGHTGLVRAVAFSPDGRSLVSASADRTVRLWDATTHQNTAVMTGHTDDILSVAFSSDGRTVASGSADRTLRLWDTTTHQNTATLTGHTDDILGVAFSPDGRTIASGSADRTLRLWDTTTHQNTSTLTGHTDDINGVAYTPDGTTLASASGDGTVKLWDVASSRITATLAGHTDYVQGVAVSSRGQLATAGFDQSAVLWDPGIAALIPRPFTEVWKAAFSPDGRLVATADADHAVGVWDVAQRRLRHRLTGHESAVFGVAFSPDGSLLASGSADHTVRLWDVARGRPVATLTGHQGSVLALAFSPDGHWVASASEDRTVRIWDVREQRLATVLTGHADFVNSVAFSPDGRTLATGSDDLTVRLWDTAAQRLTATLTGHTGSVRGLAFNPDGHTLASSGNDGTVRLWDTTAERLTATLTGHTGSVRGLAFNPDGHTLASSGNDGTVRLWDTTAQRLTATLTGHTSAVWGVAFSPDGRTLASSGNDGTVRLWDADPGNRAEAVCRLAGSTDRSRWAQLLPDQPYDAGCPGS</sequence>
<dbReference type="CDD" id="cd00200">
    <property type="entry name" value="WD40"/>
    <property type="match status" value="2"/>
</dbReference>
<accession>A0A561EI94</accession>
<feature type="repeat" description="WD" evidence="3">
    <location>
        <begin position="1140"/>
        <end position="1181"/>
    </location>
</feature>
<keyword evidence="2" id="KW-0677">Repeat</keyword>